<evidence type="ECO:0000256" key="1">
    <source>
        <dbReference type="SAM" id="MobiDB-lite"/>
    </source>
</evidence>
<comment type="caution">
    <text evidence="2">The sequence shown here is derived from an EMBL/GenBank/DDBJ whole genome shotgun (WGS) entry which is preliminary data.</text>
</comment>
<feature type="compositionally biased region" description="Basic and acidic residues" evidence="1">
    <location>
        <begin position="24"/>
        <end position="44"/>
    </location>
</feature>
<dbReference type="EMBL" id="CAUYUJ010002648">
    <property type="protein sequence ID" value="CAK0801720.1"/>
    <property type="molecule type" value="Genomic_DNA"/>
</dbReference>
<dbReference type="Proteomes" id="UP001189429">
    <property type="component" value="Unassembled WGS sequence"/>
</dbReference>
<name>A0ABN9QAL1_9DINO</name>
<feature type="region of interest" description="Disordered" evidence="1">
    <location>
        <begin position="1"/>
        <end position="49"/>
    </location>
</feature>
<reference evidence="2" key="1">
    <citation type="submission" date="2023-10" db="EMBL/GenBank/DDBJ databases">
        <authorList>
            <person name="Chen Y."/>
            <person name="Shah S."/>
            <person name="Dougan E. K."/>
            <person name="Thang M."/>
            <person name="Chan C."/>
        </authorList>
    </citation>
    <scope>NUCLEOTIDE SEQUENCE [LARGE SCALE GENOMIC DNA]</scope>
</reference>
<evidence type="ECO:0000313" key="2">
    <source>
        <dbReference type="EMBL" id="CAK0801720.1"/>
    </source>
</evidence>
<protein>
    <submittedName>
        <fullName evidence="2">Uncharacterized protein</fullName>
    </submittedName>
</protein>
<organism evidence="2 3">
    <name type="scientific">Prorocentrum cordatum</name>
    <dbReference type="NCBI Taxonomy" id="2364126"/>
    <lineage>
        <taxon>Eukaryota</taxon>
        <taxon>Sar</taxon>
        <taxon>Alveolata</taxon>
        <taxon>Dinophyceae</taxon>
        <taxon>Prorocentrales</taxon>
        <taxon>Prorocentraceae</taxon>
        <taxon>Prorocentrum</taxon>
    </lineage>
</organism>
<sequence length="67" mass="6970">AGPQSRGSLLSPGLVKDFQVGPPEHGRDARGHGSVESEGSRKPWEAPTAACLSESSTAVEYCDCLLS</sequence>
<accession>A0ABN9QAL1</accession>
<gene>
    <name evidence="2" type="ORF">PCOR1329_LOCUS9500</name>
</gene>
<proteinExistence type="predicted"/>
<evidence type="ECO:0000313" key="3">
    <source>
        <dbReference type="Proteomes" id="UP001189429"/>
    </source>
</evidence>
<feature type="non-terminal residue" evidence="2">
    <location>
        <position position="1"/>
    </location>
</feature>
<keyword evidence="3" id="KW-1185">Reference proteome</keyword>